<reference evidence="2 3" key="1">
    <citation type="journal article" date="2019" name="Environ. Microbiol.">
        <title>At the nexus of three kingdoms: the genome of the mycorrhizal fungus Gigaspora margarita provides insights into plant, endobacterial and fungal interactions.</title>
        <authorList>
            <person name="Venice F."/>
            <person name="Ghignone S."/>
            <person name="Salvioli di Fossalunga A."/>
            <person name="Amselem J."/>
            <person name="Novero M."/>
            <person name="Xianan X."/>
            <person name="Sedzielewska Toro K."/>
            <person name="Morin E."/>
            <person name="Lipzen A."/>
            <person name="Grigoriev I.V."/>
            <person name="Henrissat B."/>
            <person name="Martin F.M."/>
            <person name="Bonfante P."/>
        </authorList>
    </citation>
    <scope>NUCLEOTIDE SEQUENCE [LARGE SCALE GENOMIC DNA]</scope>
    <source>
        <strain evidence="2 3">BEG34</strain>
    </source>
</reference>
<keyword evidence="1" id="KW-0812">Transmembrane</keyword>
<name>A0A8H4EPP0_GIGMA</name>
<sequence>MQLHDFLSTDSGGIILARTEILKKWYDIVFIRKHRDGGIIVFILELAVMTLFKNAVWIVICFILLLISMHALEVLNRIIASNKEIVMGSLWKFESLTIGPDFRLQ</sequence>
<evidence type="ECO:0000256" key="1">
    <source>
        <dbReference type="SAM" id="Phobius"/>
    </source>
</evidence>
<comment type="caution">
    <text evidence="2">The sequence shown here is derived from an EMBL/GenBank/DDBJ whole genome shotgun (WGS) entry which is preliminary data.</text>
</comment>
<organism evidence="2 3">
    <name type="scientific">Gigaspora margarita</name>
    <dbReference type="NCBI Taxonomy" id="4874"/>
    <lineage>
        <taxon>Eukaryota</taxon>
        <taxon>Fungi</taxon>
        <taxon>Fungi incertae sedis</taxon>
        <taxon>Mucoromycota</taxon>
        <taxon>Glomeromycotina</taxon>
        <taxon>Glomeromycetes</taxon>
        <taxon>Diversisporales</taxon>
        <taxon>Gigasporaceae</taxon>
        <taxon>Gigaspora</taxon>
    </lineage>
</organism>
<dbReference type="AlphaFoldDB" id="A0A8H4EPP0"/>
<gene>
    <name evidence="2" type="ORF">F8M41_011780</name>
</gene>
<keyword evidence="3" id="KW-1185">Reference proteome</keyword>
<proteinExistence type="predicted"/>
<protein>
    <submittedName>
        <fullName evidence="2">Uncharacterized protein</fullName>
    </submittedName>
</protein>
<evidence type="ECO:0000313" key="2">
    <source>
        <dbReference type="EMBL" id="KAF0531750.1"/>
    </source>
</evidence>
<accession>A0A8H4EPP0</accession>
<dbReference type="Proteomes" id="UP000439903">
    <property type="component" value="Unassembled WGS sequence"/>
</dbReference>
<feature type="transmembrane region" description="Helical" evidence="1">
    <location>
        <begin position="39"/>
        <end position="67"/>
    </location>
</feature>
<keyword evidence="1" id="KW-0472">Membrane</keyword>
<dbReference type="EMBL" id="WTPW01000241">
    <property type="protein sequence ID" value="KAF0531750.1"/>
    <property type="molecule type" value="Genomic_DNA"/>
</dbReference>
<evidence type="ECO:0000313" key="3">
    <source>
        <dbReference type="Proteomes" id="UP000439903"/>
    </source>
</evidence>
<keyword evidence="1" id="KW-1133">Transmembrane helix</keyword>